<reference evidence="1" key="2">
    <citation type="submission" date="2013-10" db="EMBL/GenBank/DDBJ databases">
        <authorList>
            <person name="Aslett M."/>
        </authorList>
    </citation>
    <scope>NUCLEOTIDE SEQUENCE [LARGE SCALE GENOMIC DNA]</scope>
    <source>
        <strain evidence="1">Houghton</strain>
    </source>
</reference>
<evidence type="ECO:0000313" key="2">
    <source>
        <dbReference type="Proteomes" id="UP000030747"/>
    </source>
</evidence>
<dbReference type="OrthoDB" id="339716at2759"/>
<reference evidence="1" key="1">
    <citation type="submission" date="2013-10" db="EMBL/GenBank/DDBJ databases">
        <title>Genomic analysis of the causative agents of coccidiosis in chickens.</title>
        <authorList>
            <person name="Reid A.J."/>
            <person name="Blake D."/>
            <person name="Billington K."/>
            <person name="Browne H."/>
            <person name="Dunn M."/>
            <person name="Hung S."/>
            <person name="Kawahara F."/>
            <person name="Miranda-Saavedra D."/>
            <person name="Mourier T."/>
            <person name="Nagra H."/>
            <person name="Otto T.D."/>
            <person name="Rawlings N."/>
            <person name="Sanchez A."/>
            <person name="Sanders M."/>
            <person name="Subramaniam C."/>
            <person name="Tay Y."/>
            <person name="Dear P."/>
            <person name="Doerig C."/>
            <person name="Gruber A."/>
            <person name="Parkinson J."/>
            <person name="Shirley M."/>
            <person name="Wan K.L."/>
            <person name="Berriman M."/>
            <person name="Tomley F."/>
            <person name="Pain A."/>
        </authorList>
    </citation>
    <scope>NUCLEOTIDE SEQUENCE [LARGE SCALE GENOMIC DNA]</scope>
    <source>
        <strain evidence="1">Houghton</strain>
    </source>
</reference>
<protein>
    <submittedName>
        <fullName evidence="1">Generative cell specific-1</fullName>
    </submittedName>
</protein>
<proteinExistence type="predicted"/>
<keyword evidence="2" id="KW-1185">Reference proteome</keyword>
<dbReference type="AlphaFoldDB" id="U6KN46"/>
<accession>U6KN46</accession>
<gene>
    <name evidence="1" type="ORF">ETH_00017050</name>
</gene>
<name>U6KN46_EIMTE</name>
<dbReference type="Proteomes" id="UP000030747">
    <property type="component" value="Unassembled WGS sequence"/>
</dbReference>
<sequence>MQPPWQALSTICAISHPHLSRTLFPQAKVFQLSRTKYKGDCFPKCYCSPGTIDATYYLELPYCTEHGSEEPTDKLDPVPAIQRNVPAGASQAFDLTLRLTAVVEEFDFNCIMKLYDSELNQLDIKSFDLLTGKAAVSVSTTCTTAGYWVVNFDLATRPDDHTKLDMELPGGVTNPAGEVVVIEPPEASIVRRYEKKGNNEKMKQRSMQWRRKNVNRKQERKVRRQAILQTGGAVAEESKAATEETKEPSLLPELPLQKEILKATDGKSLTMVKTAVTAVTMMSTMKKAA</sequence>
<dbReference type="GeneID" id="25252561"/>
<dbReference type="RefSeq" id="XP_013230272.1">
    <property type="nucleotide sequence ID" value="XM_013374818.1"/>
</dbReference>
<dbReference type="EMBL" id="HG674448">
    <property type="protein sequence ID" value="CDJ39517.1"/>
    <property type="molecule type" value="Genomic_DNA"/>
</dbReference>
<evidence type="ECO:0000313" key="1">
    <source>
        <dbReference type="EMBL" id="CDJ39517.1"/>
    </source>
</evidence>
<dbReference type="VEuPathDB" id="ToxoDB:ETH_00017050"/>
<dbReference type="VEuPathDB" id="ToxoDB:ETH2_1039600"/>
<organism evidence="1 2">
    <name type="scientific">Eimeria tenella</name>
    <name type="common">Coccidian parasite</name>
    <dbReference type="NCBI Taxonomy" id="5802"/>
    <lineage>
        <taxon>Eukaryota</taxon>
        <taxon>Sar</taxon>
        <taxon>Alveolata</taxon>
        <taxon>Apicomplexa</taxon>
        <taxon>Conoidasida</taxon>
        <taxon>Coccidia</taxon>
        <taxon>Eucoccidiorida</taxon>
        <taxon>Eimeriorina</taxon>
        <taxon>Eimeriidae</taxon>
        <taxon>Eimeria</taxon>
    </lineage>
</organism>